<dbReference type="KEGG" id="maqu:Maq22A_c28795"/>
<dbReference type="EMBL" id="AP014704">
    <property type="protein sequence ID" value="BAR47265.1"/>
    <property type="molecule type" value="Genomic_DNA"/>
</dbReference>
<evidence type="ECO:0000313" key="2">
    <source>
        <dbReference type="EMBL" id="BAR47265.1"/>
    </source>
</evidence>
<organism evidence="2 3">
    <name type="scientific">Methylobacterium aquaticum</name>
    <dbReference type="NCBI Taxonomy" id="270351"/>
    <lineage>
        <taxon>Bacteria</taxon>
        <taxon>Pseudomonadati</taxon>
        <taxon>Pseudomonadota</taxon>
        <taxon>Alphaproteobacteria</taxon>
        <taxon>Hyphomicrobiales</taxon>
        <taxon>Methylobacteriaceae</taxon>
        <taxon>Methylobacterium</taxon>
    </lineage>
</organism>
<gene>
    <name evidence="2" type="ORF">Maq22A_c28795</name>
</gene>
<dbReference type="STRING" id="270351.Maq22A_c28795"/>
<dbReference type="AlphaFoldDB" id="A0A1Y0ZGY3"/>
<reference evidence="2 3" key="1">
    <citation type="journal article" date="2015" name="Genome Announc.">
        <title>Complete Genome Sequence of Methylobacterium aquaticum Strain 22A, Isolated from Racomitrium japonicum Moss.</title>
        <authorList>
            <person name="Tani A."/>
            <person name="Ogura Y."/>
            <person name="Hayashi T."/>
            <person name="Kimbara K."/>
        </authorList>
    </citation>
    <scope>NUCLEOTIDE SEQUENCE [LARGE SCALE GENOMIC DNA]</scope>
    <source>
        <strain evidence="2 3">MA-22A</strain>
    </source>
</reference>
<proteinExistence type="predicted"/>
<accession>A0A1Y0ZGY3</accession>
<dbReference type="Proteomes" id="UP000061432">
    <property type="component" value="Chromosome"/>
</dbReference>
<sequence length="63" mass="7021">MTVPALRRIRSATVGSIPARRWTAVPRPAERKPAMHRPSLDLRREDPAASRPTRAGFLEFAGD</sequence>
<feature type="compositionally biased region" description="Basic and acidic residues" evidence="1">
    <location>
        <begin position="28"/>
        <end position="48"/>
    </location>
</feature>
<name>A0A1Y0ZGY3_9HYPH</name>
<reference evidence="3" key="2">
    <citation type="submission" date="2015-01" db="EMBL/GenBank/DDBJ databases">
        <title>Complete genome sequence of Methylobacterium aquaticum strain 22A.</title>
        <authorList>
            <person name="Tani A."/>
            <person name="Ogura Y."/>
            <person name="Hayashi T."/>
        </authorList>
    </citation>
    <scope>NUCLEOTIDE SEQUENCE [LARGE SCALE GENOMIC DNA]</scope>
    <source>
        <strain evidence="3">MA-22A</strain>
    </source>
</reference>
<evidence type="ECO:0000256" key="1">
    <source>
        <dbReference type="SAM" id="MobiDB-lite"/>
    </source>
</evidence>
<protein>
    <submittedName>
        <fullName evidence="2">Uncharacterized protein</fullName>
    </submittedName>
</protein>
<evidence type="ECO:0000313" key="3">
    <source>
        <dbReference type="Proteomes" id="UP000061432"/>
    </source>
</evidence>
<feature type="region of interest" description="Disordered" evidence="1">
    <location>
        <begin position="26"/>
        <end position="63"/>
    </location>
</feature>